<protein>
    <submittedName>
        <fullName evidence="1">Uncharacterized protein</fullName>
    </submittedName>
</protein>
<dbReference type="AlphaFoldDB" id="A0A0F9UPH4"/>
<name>A0A0F9UPH4_9ZZZZ</name>
<comment type="caution">
    <text evidence="1">The sequence shown here is derived from an EMBL/GenBank/DDBJ whole genome shotgun (WGS) entry which is preliminary data.</text>
</comment>
<evidence type="ECO:0000313" key="1">
    <source>
        <dbReference type="EMBL" id="KKN55508.1"/>
    </source>
</evidence>
<proteinExistence type="predicted"/>
<sequence>MSEYGFRGLVRQGSVTRVNDGSWVGLRALRDGAAVLCPWYQALVLEGRCFSAAAPGTYDHAGLTVMATYADTSKTVAVDIPDATAGIPLYMEGSFLATGGAVVHASGMVNTALNGTGGTETEISELNLRLDNPVSSGATAMHTVSSAVDNVDGTERVLFHFATSQDLDAVALDPRSSLWSIGEVGLAPVVLDASSINLVMFTTTSGTGFGLVAWAELPESAIT</sequence>
<reference evidence="1" key="1">
    <citation type="journal article" date="2015" name="Nature">
        <title>Complex archaea that bridge the gap between prokaryotes and eukaryotes.</title>
        <authorList>
            <person name="Spang A."/>
            <person name="Saw J.H."/>
            <person name="Jorgensen S.L."/>
            <person name="Zaremba-Niedzwiedzka K."/>
            <person name="Martijn J."/>
            <person name="Lind A.E."/>
            <person name="van Eijk R."/>
            <person name="Schleper C."/>
            <person name="Guy L."/>
            <person name="Ettema T.J."/>
        </authorList>
    </citation>
    <scope>NUCLEOTIDE SEQUENCE</scope>
</reference>
<dbReference type="EMBL" id="LAZR01000882">
    <property type="protein sequence ID" value="KKN55508.1"/>
    <property type="molecule type" value="Genomic_DNA"/>
</dbReference>
<gene>
    <name evidence="1" type="ORF">LCGC14_0581830</name>
</gene>
<accession>A0A0F9UPH4</accession>
<organism evidence="1">
    <name type="scientific">marine sediment metagenome</name>
    <dbReference type="NCBI Taxonomy" id="412755"/>
    <lineage>
        <taxon>unclassified sequences</taxon>
        <taxon>metagenomes</taxon>
        <taxon>ecological metagenomes</taxon>
    </lineage>
</organism>